<name>A0ABR3SBH6_9PEZI</name>
<feature type="compositionally biased region" description="Polar residues" evidence="1">
    <location>
        <begin position="145"/>
        <end position="160"/>
    </location>
</feature>
<dbReference type="Proteomes" id="UP001521116">
    <property type="component" value="Unassembled WGS sequence"/>
</dbReference>
<reference evidence="2 3" key="1">
    <citation type="submission" date="2024-02" db="EMBL/GenBank/DDBJ databases">
        <title>De novo assembly and annotation of 12 fungi associated with fruit tree decline syndrome in Ontario, Canada.</title>
        <authorList>
            <person name="Sulman M."/>
            <person name="Ellouze W."/>
            <person name="Ilyukhin E."/>
        </authorList>
    </citation>
    <scope>NUCLEOTIDE SEQUENCE [LARGE SCALE GENOMIC DNA]</scope>
    <source>
        <strain evidence="2 3">M1-105</strain>
    </source>
</reference>
<gene>
    <name evidence="2" type="ORF">SLS56_011497</name>
</gene>
<keyword evidence="3" id="KW-1185">Reference proteome</keyword>
<evidence type="ECO:0000313" key="3">
    <source>
        <dbReference type="Proteomes" id="UP001521116"/>
    </source>
</evidence>
<feature type="compositionally biased region" description="Basic and acidic residues" evidence="1">
    <location>
        <begin position="101"/>
        <end position="142"/>
    </location>
</feature>
<accession>A0ABR3SBH6</accession>
<protein>
    <recommendedName>
        <fullName evidence="4">NACHT-NTPase and P-loop NTPases N-terminal domain-containing protein</fullName>
    </recommendedName>
</protein>
<comment type="caution">
    <text evidence="2">The sequence shown here is derived from an EMBL/GenBank/DDBJ whole genome shotgun (WGS) entry which is preliminary data.</text>
</comment>
<dbReference type="EMBL" id="JAJVDC020000275">
    <property type="protein sequence ID" value="KAL1616190.1"/>
    <property type="molecule type" value="Genomic_DNA"/>
</dbReference>
<proteinExistence type="predicted"/>
<feature type="region of interest" description="Disordered" evidence="1">
    <location>
        <begin position="91"/>
        <end position="160"/>
    </location>
</feature>
<evidence type="ECO:0000256" key="1">
    <source>
        <dbReference type="SAM" id="MobiDB-lite"/>
    </source>
</evidence>
<evidence type="ECO:0008006" key="4">
    <source>
        <dbReference type="Google" id="ProtNLM"/>
    </source>
</evidence>
<organism evidence="2 3">
    <name type="scientific">Neofusicoccum ribis</name>
    <dbReference type="NCBI Taxonomy" id="45134"/>
    <lineage>
        <taxon>Eukaryota</taxon>
        <taxon>Fungi</taxon>
        <taxon>Dikarya</taxon>
        <taxon>Ascomycota</taxon>
        <taxon>Pezizomycotina</taxon>
        <taxon>Dothideomycetes</taxon>
        <taxon>Dothideomycetes incertae sedis</taxon>
        <taxon>Botryosphaeriales</taxon>
        <taxon>Botryosphaeriaceae</taxon>
        <taxon>Neofusicoccum</taxon>
    </lineage>
</organism>
<sequence>MISGIEALGVAAGAAQIAAYIFQLILTIDELWIQLQEAPRRIKVHSEQLSFLKSILQSVDNDGPLQNPRAQRHLGKIQDRIQSLLKILSKNISQPNGNPDEQFKTESQEKQIAKRDEHTPMQDIDDHHEASCLGDDGPRFEDQGASASQPAVNTSPNTLTNQAENNEVRGLDHKVNNGIQYRASGTALSMSNTTRGNIVTGRNTGRYKTGGNTVNNGIFTWNTTR</sequence>
<evidence type="ECO:0000313" key="2">
    <source>
        <dbReference type="EMBL" id="KAL1616190.1"/>
    </source>
</evidence>